<dbReference type="RefSeq" id="WP_323447325.1">
    <property type="nucleotide sequence ID" value="NZ_BSBI01000004.1"/>
</dbReference>
<evidence type="ECO:0000313" key="7">
    <source>
        <dbReference type="Proteomes" id="UP001291653"/>
    </source>
</evidence>
<dbReference type="InterPro" id="IPR054472">
    <property type="entry name" value="WHD"/>
</dbReference>
<name>A0ABQ5NY35_9ACTN</name>
<dbReference type="InterPro" id="IPR003593">
    <property type="entry name" value="AAA+_ATPase"/>
</dbReference>
<dbReference type="SMART" id="SM00382">
    <property type="entry name" value="AAA"/>
    <property type="match status" value="1"/>
</dbReference>
<sequence length="733" mass="77305">MSAPADGGPGGRPPGDSGEDHDVVYLCGRVAAVWERLLSYTTARAGRSRAGGTKSGLSAIGSALAQVMEGPRYTAPRSVPDESAVRAAVEARGDAAEESGKRLRLRTLEQRYGLSAGQTQALVLILAPEIDDRFALCFDRLSGGRSGHASVGVIADLLPGVSLRELLSPQALLRDSGLIDIVAGREPAAQHTARVPRRVLLHLLGDDAPAPLLEPYTALTDPPGPRLPYDRELAAALGTATGTAPFVYVRQAAGADCLPAIGGGLGGTVHLDLRRTRPDTDLTAVLHGALTECWLRSRTLVIGPLGEPADEEERRAVVRALTGGARGRGVPAVVFGAADWHAAAGEPVPVVLPCAAPGHAQRRAAWAAALGPDLCATELDAIRIPLSRIPSAVRAAAAQAQARAEPLQARHVHNSVRLCTAPELERLARRITPSARWEDLVLPARQREQLRNLAVRARNRDLVMGDWRIRERAGVGRGVAGLFSGAPGTGKTLAAEVLAGVLGVDLFVVDLAMVVDKYVGETEKNLARVFDQAAGLNAVLLFDEADALFGTRTEAKDHHDRHANLKVAYLLQRMESFDGLAILTTNLPNAVDQAFLRRLDAVVAFPDPGPEERALIWRVCLRGKIPLAPGIDTEVLGRHLDLPGGEIRRCVVTACYRAAAEQRAVTMSDLVDAAAEEYRKLGRLARDTAFAPCRAAADAVDTAAPAAPDGLGGGVPSTPAETADAVLGTVRTG</sequence>
<comment type="caution">
    <text evidence="6">The sequence shown here is derived from an EMBL/GenBank/DDBJ whole genome shotgun (WGS) entry which is preliminary data.</text>
</comment>
<keyword evidence="2" id="KW-0547">Nucleotide-binding</keyword>
<dbReference type="InterPro" id="IPR027417">
    <property type="entry name" value="P-loop_NTPase"/>
</dbReference>
<dbReference type="Pfam" id="PF00004">
    <property type="entry name" value="AAA"/>
    <property type="match status" value="1"/>
</dbReference>
<dbReference type="EMBL" id="BSBI01000004">
    <property type="protein sequence ID" value="GLF95284.1"/>
    <property type="molecule type" value="Genomic_DNA"/>
</dbReference>
<evidence type="ECO:0000259" key="5">
    <source>
        <dbReference type="SMART" id="SM00382"/>
    </source>
</evidence>
<feature type="region of interest" description="Disordered" evidence="4">
    <location>
        <begin position="1"/>
        <end position="20"/>
    </location>
</feature>
<evidence type="ECO:0000313" key="6">
    <source>
        <dbReference type="EMBL" id="GLF95284.1"/>
    </source>
</evidence>
<gene>
    <name evidence="6" type="ORF">SYYSPA8_13325</name>
</gene>
<evidence type="ECO:0000256" key="4">
    <source>
        <dbReference type="SAM" id="MobiDB-lite"/>
    </source>
</evidence>
<protein>
    <submittedName>
        <fullName evidence="6">AAA family ATPase</fullName>
    </submittedName>
</protein>
<dbReference type="Pfam" id="PF22977">
    <property type="entry name" value="WHD"/>
    <property type="match status" value="1"/>
</dbReference>
<reference evidence="6 7" key="1">
    <citation type="submission" date="2022-10" db="EMBL/GenBank/DDBJ databases">
        <title>Draft genome sequence of Streptomyces sp. YSPA8.</title>
        <authorList>
            <person name="Moriuchi R."/>
            <person name="Dohra H."/>
            <person name="Yamamura H."/>
            <person name="Kodani S."/>
        </authorList>
    </citation>
    <scope>NUCLEOTIDE SEQUENCE [LARGE SCALE GENOMIC DNA]</scope>
    <source>
        <strain evidence="6 7">YSPA8</strain>
    </source>
</reference>
<proteinExistence type="inferred from homology"/>
<dbReference type="Proteomes" id="UP001291653">
    <property type="component" value="Unassembled WGS sequence"/>
</dbReference>
<organism evidence="6 7">
    <name type="scientific">Streptomyces yaizuensis</name>
    <dbReference type="NCBI Taxonomy" id="2989713"/>
    <lineage>
        <taxon>Bacteria</taxon>
        <taxon>Bacillati</taxon>
        <taxon>Actinomycetota</taxon>
        <taxon>Actinomycetes</taxon>
        <taxon>Kitasatosporales</taxon>
        <taxon>Streptomycetaceae</taxon>
        <taxon>Streptomyces</taxon>
    </lineage>
</organism>
<keyword evidence="7" id="KW-1185">Reference proteome</keyword>
<keyword evidence="3" id="KW-0067">ATP-binding</keyword>
<accession>A0ABQ5NY35</accession>
<dbReference type="InterPro" id="IPR003959">
    <property type="entry name" value="ATPase_AAA_core"/>
</dbReference>
<dbReference type="PANTHER" id="PTHR23073">
    <property type="entry name" value="26S PROTEASOME REGULATORY SUBUNIT"/>
    <property type="match status" value="1"/>
</dbReference>
<dbReference type="InterPro" id="IPR050221">
    <property type="entry name" value="26S_Proteasome_ATPase"/>
</dbReference>
<evidence type="ECO:0000256" key="2">
    <source>
        <dbReference type="ARBA" id="ARBA00022741"/>
    </source>
</evidence>
<evidence type="ECO:0000256" key="1">
    <source>
        <dbReference type="ARBA" id="ARBA00006914"/>
    </source>
</evidence>
<feature type="domain" description="AAA+ ATPase" evidence="5">
    <location>
        <begin position="477"/>
        <end position="609"/>
    </location>
</feature>
<evidence type="ECO:0000256" key="3">
    <source>
        <dbReference type="ARBA" id="ARBA00022840"/>
    </source>
</evidence>
<dbReference type="CDD" id="cd19481">
    <property type="entry name" value="RecA-like_protease"/>
    <property type="match status" value="1"/>
</dbReference>
<comment type="similarity">
    <text evidence="1">Belongs to the AAA ATPase family.</text>
</comment>
<dbReference type="SUPFAM" id="SSF52540">
    <property type="entry name" value="P-loop containing nucleoside triphosphate hydrolases"/>
    <property type="match status" value="1"/>
</dbReference>
<dbReference type="Gene3D" id="3.40.50.300">
    <property type="entry name" value="P-loop containing nucleotide triphosphate hydrolases"/>
    <property type="match status" value="1"/>
</dbReference>